<sequence length="163" mass="18302">MDLLGERKLRMQLDAIDFRIMTILQANGRLSNQDLADKVALSPSACLRRVRTLEDNGLIRGYHARLDAQQLGFELEAIVHVTVDHSRPDWHDAFLQQVNSFDEVVAAYVVSGASNYVLHIRAKGLPAFSSFVVEKLNKLPGMRDICSYIVLKTVKDKLGELPL</sequence>
<dbReference type="Proteomes" id="UP001595636">
    <property type="component" value="Unassembled WGS sequence"/>
</dbReference>
<dbReference type="InterPro" id="IPR036390">
    <property type="entry name" value="WH_DNA-bd_sf"/>
</dbReference>
<dbReference type="PROSITE" id="PS00519">
    <property type="entry name" value="HTH_ASNC_1"/>
    <property type="match status" value="1"/>
</dbReference>
<dbReference type="EMBL" id="JBHRYH010000005">
    <property type="protein sequence ID" value="MFC3625012.1"/>
    <property type="molecule type" value="Genomic_DNA"/>
</dbReference>
<evidence type="ECO:0000259" key="4">
    <source>
        <dbReference type="PROSITE" id="PS50956"/>
    </source>
</evidence>
<dbReference type="RefSeq" id="WP_390276412.1">
    <property type="nucleotide sequence ID" value="NZ_JBHRYH010000005.1"/>
</dbReference>
<dbReference type="SMART" id="SM00344">
    <property type="entry name" value="HTH_ASNC"/>
    <property type="match status" value="1"/>
</dbReference>
<evidence type="ECO:0000256" key="3">
    <source>
        <dbReference type="ARBA" id="ARBA00023163"/>
    </source>
</evidence>
<proteinExistence type="predicted"/>
<dbReference type="PROSITE" id="PS50956">
    <property type="entry name" value="HTH_ASNC_2"/>
    <property type="match status" value="1"/>
</dbReference>
<evidence type="ECO:0000313" key="5">
    <source>
        <dbReference type="EMBL" id="MFC3625012.1"/>
    </source>
</evidence>
<dbReference type="SUPFAM" id="SSF46785">
    <property type="entry name" value="Winged helix' DNA-binding domain"/>
    <property type="match status" value="1"/>
</dbReference>
<dbReference type="Gene3D" id="1.10.10.10">
    <property type="entry name" value="Winged helix-like DNA-binding domain superfamily/Winged helix DNA-binding domain"/>
    <property type="match status" value="1"/>
</dbReference>
<dbReference type="PRINTS" id="PR00033">
    <property type="entry name" value="HTHASNC"/>
</dbReference>
<keyword evidence="6" id="KW-1185">Reference proteome</keyword>
<evidence type="ECO:0000256" key="2">
    <source>
        <dbReference type="ARBA" id="ARBA00023125"/>
    </source>
</evidence>
<organism evidence="5 6">
    <name type="scientific">Vogesella amnigena</name>
    <dbReference type="NCBI Taxonomy" id="1507449"/>
    <lineage>
        <taxon>Bacteria</taxon>
        <taxon>Pseudomonadati</taxon>
        <taxon>Pseudomonadota</taxon>
        <taxon>Betaproteobacteria</taxon>
        <taxon>Neisseriales</taxon>
        <taxon>Chromobacteriaceae</taxon>
        <taxon>Vogesella</taxon>
    </lineage>
</organism>
<dbReference type="PANTHER" id="PTHR30154:SF46">
    <property type="entry name" value="TRANSCRIPTIONAL REGULATORY PROTEIN"/>
    <property type="match status" value="1"/>
</dbReference>
<dbReference type="InterPro" id="IPR000485">
    <property type="entry name" value="AsnC-type_HTH_dom"/>
</dbReference>
<name>A0ABV7TNP6_9NEIS</name>
<gene>
    <name evidence="5" type="ORF">ACFOKJ_02495</name>
</gene>
<dbReference type="InterPro" id="IPR011008">
    <property type="entry name" value="Dimeric_a/b-barrel"/>
</dbReference>
<keyword evidence="1" id="KW-0805">Transcription regulation</keyword>
<dbReference type="CDD" id="cd00090">
    <property type="entry name" value="HTH_ARSR"/>
    <property type="match status" value="1"/>
</dbReference>
<dbReference type="InterPro" id="IPR019885">
    <property type="entry name" value="Tscrpt_reg_HTH_AsnC-type_CS"/>
</dbReference>
<dbReference type="SUPFAM" id="SSF54909">
    <property type="entry name" value="Dimeric alpha+beta barrel"/>
    <property type="match status" value="1"/>
</dbReference>
<evidence type="ECO:0000313" key="6">
    <source>
        <dbReference type="Proteomes" id="UP001595636"/>
    </source>
</evidence>
<dbReference type="PANTHER" id="PTHR30154">
    <property type="entry name" value="LEUCINE-RESPONSIVE REGULATORY PROTEIN"/>
    <property type="match status" value="1"/>
</dbReference>
<dbReference type="InterPro" id="IPR036388">
    <property type="entry name" value="WH-like_DNA-bd_sf"/>
</dbReference>
<keyword evidence="3" id="KW-0804">Transcription</keyword>
<dbReference type="InterPro" id="IPR019888">
    <property type="entry name" value="Tscrpt_reg_AsnC-like"/>
</dbReference>
<protein>
    <submittedName>
        <fullName evidence="5">Lrp/AsnC family transcriptional regulator</fullName>
    </submittedName>
</protein>
<dbReference type="Pfam" id="PF13412">
    <property type="entry name" value="HTH_24"/>
    <property type="match status" value="1"/>
</dbReference>
<dbReference type="InterPro" id="IPR019887">
    <property type="entry name" value="Tscrpt_reg_AsnC/Lrp_C"/>
</dbReference>
<accession>A0ABV7TNP6</accession>
<dbReference type="Gene3D" id="3.30.70.920">
    <property type="match status" value="1"/>
</dbReference>
<dbReference type="Pfam" id="PF01037">
    <property type="entry name" value="AsnC_trans_reg"/>
    <property type="match status" value="1"/>
</dbReference>
<evidence type="ECO:0000256" key="1">
    <source>
        <dbReference type="ARBA" id="ARBA00023015"/>
    </source>
</evidence>
<comment type="caution">
    <text evidence="5">The sequence shown here is derived from an EMBL/GenBank/DDBJ whole genome shotgun (WGS) entry which is preliminary data.</text>
</comment>
<dbReference type="InterPro" id="IPR011991">
    <property type="entry name" value="ArsR-like_HTH"/>
</dbReference>
<feature type="domain" description="HTH asnC-type" evidence="4">
    <location>
        <begin position="13"/>
        <end position="74"/>
    </location>
</feature>
<reference evidence="6" key="1">
    <citation type="journal article" date="2019" name="Int. J. Syst. Evol. Microbiol.">
        <title>The Global Catalogue of Microorganisms (GCM) 10K type strain sequencing project: providing services to taxonomists for standard genome sequencing and annotation.</title>
        <authorList>
            <consortium name="The Broad Institute Genomics Platform"/>
            <consortium name="The Broad Institute Genome Sequencing Center for Infectious Disease"/>
            <person name="Wu L."/>
            <person name="Ma J."/>
        </authorList>
    </citation>
    <scope>NUCLEOTIDE SEQUENCE [LARGE SCALE GENOMIC DNA]</scope>
    <source>
        <strain evidence="6">KCTC 42195</strain>
    </source>
</reference>
<keyword evidence="2" id="KW-0238">DNA-binding</keyword>